<feature type="coiled-coil region" evidence="1">
    <location>
        <begin position="62"/>
        <end position="89"/>
    </location>
</feature>
<dbReference type="EMBL" id="JACCHS010000102">
    <property type="protein sequence ID" value="NYT47188.1"/>
    <property type="molecule type" value="Genomic_DNA"/>
</dbReference>
<dbReference type="PROSITE" id="PS51257">
    <property type="entry name" value="PROKAR_LIPOPROTEIN"/>
    <property type="match status" value="1"/>
</dbReference>
<keyword evidence="1" id="KW-0175">Coiled coil</keyword>
<accession>A0A7Z0MP85</accession>
<gene>
    <name evidence="2" type="ORF">H0A75_06020</name>
</gene>
<dbReference type="AlphaFoldDB" id="A0A7Z0MP85"/>
<proteinExistence type="predicted"/>
<protein>
    <submittedName>
        <fullName evidence="2">Uncharacterized protein</fullName>
    </submittedName>
</protein>
<evidence type="ECO:0000313" key="3">
    <source>
        <dbReference type="Proteomes" id="UP000537890"/>
    </source>
</evidence>
<name>A0A7Z0MP85_9GAMM</name>
<evidence type="ECO:0000256" key="1">
    <source>
        <dbReference type="SAM" id="Coils"/>
    </source>
</evidence>
<organism evidence="2 3">
    <name type="scientific">Candidatus Methanofishera endochildressiae</name>
    <dbReference type="NCBI Taxonomy" id="2738884"/>
    <lineage>
        <taxon>Bacteria</taxon>
        <taxon>Pseudomonadati</taxon>
        <taxon>Pseudomonadota</taxon>
        <taxon>Gammaproteobacteria</taxon>
        <taxon>Candidatus Methanofishera</taxon>
    </lineage>
</organism>
<reference evidence="2 3" key="1">
    <citation type="submission" date="2020-05" db="EMBL/GenBank/DDBJ databases">
        <title>Horizontal transmission and recombination maintain forever young bacterial symbiont genomes.</title>
        <authorList>
            <person name="Russell S.L."/>
            <person name="Pepper-Tunick E."/>
            <person name="Svedberg J."/>
            <person name="Byrne A."/>
            <person name="Ruelas Castillo J."/>
            <person name="Vollmers C."/>
            <person name="Beinart R.A."/>
            <person name="Corbett-Detig R."/>
        </authorList>
    </citation>
    <scope>NUCLEOTIDE SEQUENCE [LARGE SCALE GENOMIC DNA]</scope>
    <source>
        <strain evidence="2">4727-3</strain>
    </source>
</reference>
<evidence type="ECO:0000313" key="2">
    <source>
        <dbReference type="EMBL" id="NYT47188.1"/>
    </source>
</evidence>
<dbReference type="Proteomes" id="UP000537890">
    <property type="component" value="Unassembled WGS sequence"/>
</dbReference>
<sequence>MLLFNQKVLCKSVLITSCLFFFGCTGGKDPLGIYKITQLRFDAEAIFRRENAVVSEVMILTMDEENSTLAAAEQEMTDACAELNAYAIRIRDKLVIHLAAKQQQNNTNQCEAATSHLESLVQSGNY</sequence>
<comment type="caution">
    <text evidence="2">The sequence shown here is derived from an EMBL/GenBank/DDBJ whole genome shotgun (WGS) entry which is preliminary data.</text>
</comment>